<feature type="domain" description="Sugar phosphate transporter" evidence="6">
    <location>
        <begin position="11"/>
        <end position="308"/>
    </location>
</feature>
<keyword evidence="2 5" id="KW-0812">Transmembrane</keyword>
<feature type="transmembrane region" description="Helical" evidence="5">
    <location>
        <begin position="112"/>
        <end position="133"/>
    </location>
</feature>
<name>A0AAD9Q8P8_ACRCE</name>
<feature type="transmembrane region" description="Helical" evidence="5">
    <location>
        <begin position="164"/>
        <end position="184"/>
    </location>
</feature>
<evidence type="ECO:0000256" key="2">
    <source>
        <dbReference type="ARBA" id="ARBA00022692"/>
    </source>
</evidence>
<feature type="transmembrane region" description="Helical" evidence="5">
    <location>
        <begin position="140"/>
        <end position="158"/>
    </location>
</feature>
<feature type="transmembrane region" description="Helical" evidence="5">
    <location>
        <begin position="74"/>
        <end position="92"/>
    </location>
</feature>
<feature type="transmembrane region" description="Helical" evidence="5">
    <location>
        <begin position="41"/>
        <end position="62"/>
    </location>
</feature>
<comment type="caution">
    <text evidence="7">The sequence shown here is derived from an EMBL/GenBank/DDBJ whole genome shotgun (WGS) entry which is preliminary data.</text>
</comment>
<dbReference type="InterPro" id="IPR004853">
    <property type="entry name" value="Sugar_P_trans_dom"/>
</dbReference>
<dbReference type="Proteomes" id="UP001249851">
    <property type="component" value="Unassembled WGS sequence"/>
</dbReference>
<feature type="transmembrane region" description="Helical" evidence="5">
    <location>
        <begin position="291"/>
        <end position="308"/>
    </location>
</feature>
<evidence type="ECO:0000256" key="5">
    <source>
        <dbReference type="SAM" id="Phobius"/>
    </source>
</evidence>
<dbReference type="EMBL" id="JARQWQ010000054">
    <property type="protein sequence ID" value="KAK2556693.1"/>
    <property type="molecule type" value="Genomic_DNA"/>
</dbReference>
<sequence>MAFGFRTEAFRIVFLCSLWYTISSSNNVIGKKILIDFPFPVTLAMVQVASTALYLSPTLHVWKIPRMRSIPKSSLAKLILPLSFGKAFSSITSHISIWKVPVSYAHTGEDFFFVYELTATMPVFTVVLSRIVLGESQTKEVYCSLIPVVGGVMIATATEVSFNIIGLLSALMATLTFAVQNIFTKKAMRDLQLNHLRLLLLMTIMASLMLLPFWALYDLRKIIILVQTGKQEILWLLVILIINGFLNFAQNMVAFTVLSIVTPLSYSVAASMKRILVITVSVVLLRNPVGVLNVIGMFVAIFGVFLYNKQSLGIRQSKNRLFVEWLKEISITMTVLNLNC</sequence>
<reference evidence="7" key="1">
    <citation type="journal article" date="2023" name="G3 (Bethesda)">
        <title>Whole genome assembly and annotation of the endangered Caribbean coral Acropora cervicornis.</title>
        <authorList>
            <person name="Selwyn J.D."/>
            <person name="Vollmer S.V."/>
        </authorList>
    </citation>
    <scope>NUCLEOTIDE SEQUENCE</scope>
    <source>
        <strain evidence="7">K2</strain>
    </source>
</reference>
<organism evidence="7 8">
    <name type="scientific">Acropora cervicornis</name>
    <name type="common">Staghorn coral</name>
    <dbReference type="NCBI Taxonomy" id="6130"/>
    <lineage>
        <taxon>Eukaryota</taxon>
        <taxon>Metazoa</taxon>
        <taxon>Cnidaria</taxon>
        <taxon>Anthozoa</taxon>
        <taxon>Hexacorallia</taxon>
        <taxon>Scleractinia</taxon>
        <taxon>Astrocoeniina</taxon>
        <taxon>Acroporidae</taxon>
        <taxon>Acropora</taxon>
    </lineage>
</organism>
<feature type="transmembrane region" description="Helical" evidence="5">
    <location>
        <begin position="264"/>
        <end position="285"/>
    </location>
</feature>
<dbReference type="AlphaFoldDB" id="A0AAD9Q8P8"/>
<reference evidence="7" key="2">
    <citation type="journal article" date="2023" name="Science">
        <title>Genomic signatures of disease resistance in endangered staghorn corals.</title>
        <authorList>
            <person name="Vollmer S.V."/>
            <person name="Selwyn J.D."/>
            <person name="Despard B.A."/>
            <person name="Roesel C.L."/>
        </authorList>
    </citation>
    <scope>NUCLEOTIDE SEQUENCE</scope>
    <source>
        <strain evidence="7">K2</strain>
    </source>
</reference>
<feature type="transmembrane region" description="Helical" evidence="5">
    <location>
        <begin position="196"/>
        <end position="217"/>
    </location>
</feature>
<comment type="subcellular location">
    <subcellularLocation>
        <location evidence="1">Membrane</location>
        <topology evidence="1">Multi-pass membrane protein</topology>
    </subcellularLocation>
</comment>
<evidence type="ECO:0000256" key="1">
    <source>
        <dbReference type="ARBA" id="ARBA00004141"/>
    </source>
</evidence>
<dbReference type="PANTHER" id="PTHR11132">
    <property type="entry name" value="SOLUTE CARRIER FAMILY 35"/>
    <property type="match status" value="1"/>
</dbReference>
<evidence type="ECO:0000313" key="7">
    <source>
        <dbReference type="EMBL" id="KAK2556693.1"/>
    </source>
</evidence>
<dbReference type="GO" id="GO:0016020">
    <property type="term" value="C:membrane"/>
    <property type="evidence" value="ECO:0007669"/>
    <property type="project" value="UniProtKB-SubCell"/>
</dbReference>
<keyword evidence="4 5" id="KW-0472">Membrane</keyword>
<feature type="transmembrane region" description="Helical" evidence="5">
    <location>
        <begin position="12"/>
        <end position="29"/>
    </location>
</feature>
<feature type="transmembrane region" description="Helical" evidence="5">
    <location>
        <begin position="233"/>
        <end position="257"/>
    </location>
</feature>
<keyword evidence="8" id="KW-1185">Reference proteome</keyword>
<proteinExistence type="predicted"/>
<evidence type="ECO:0000313" key="8">
    <source>
        <dbReference type="Proteomes" id="UP001249851"/>
    </source>
</evidence>
<evidence type="ECO:0000259" key="6">
    <source>
        <dbReference type="Pfam" id="PF03151"/>
    </source>
</evidence>
<gene>
    <name evidence="7" type="ORF">P5673_021246</name>
</gene>
<dbReference type="Pfam" id="PF03151">
    <property type="entry name" value="TPT"/>
    <property type="match status" value="1"/>
</dbReference>
<keyword evidence="3 5" id="KW-1133">Transmembrane helix</keyword>
<accession>A0AAD9Q8P8</accession>
<protein>
    <submittedName>
        <fullName evidence="7">Solute carrier family 35 member E1</fullName>
    </submittedName>
</protein>
<dbReference type="InterPro" id="IPR050186">
    <property type="entry name" value="TPT_transporter"/>
</dbReference>
<evidence type="ECO:0000256" key="3">
    <source>
        <dbReference type="ARBA" id="ARBA00022989"/>
    </source>
</evidence>
<evidence type="ECO:0000256" key="4">
    <source>
        <dbReference type="ARBA" id="ARBA00023136"/>
    </source>
</evidence>